<dbReference type="STRING" id="225324.SAMN02745126_06265"/>
<organism evidence="7 8">
    <name type="scientific">Enhydrobacter aerosaccus</name>
    <dbReference type="NCBI Taxonomy" id="225324"/>
    <lineage>
        <taxon>Bacteria</taxon>
        <taxon>Pseudomonadati</taxon>
        <taxon>Pseudomonadota</taxon>
        <taxon>Alphaproteobacteria</taxon>
        <taxon>Hyphomicrobiales</taxon>
        <taxon>Enhydrobacter</taxon>
    </lineage>
</organism>
<sequence>MEALGLHLGADALPALLQVVLIDLVMSGDNAIIIGMAVAGLPKQNRTRIIFLGVAGATILRIVFAALTTELLQIIGLTLAGGLLLLWVAWRMYRELRAKGRPEASGAEAKAQKPKTAGQAMLQIIAADLSMSLDNVLAVAGAARDHKAVLWIGLALSIVLMAVASNVIARILDRYHWIAWIGFLIIVYVAGDMIWAGTHEVVAATGKA</sequence>
<dbReference type="InterPro" id="IPR005496">
    <property type="entry name" value="Integral_membrane_TerC"/>
</dbReference>
<dbReference type="OrthoDB" id="9807970at2"/>
<dbReference type="PANTHER" id="PTHR30238:SF4">
    <property type="entry name" value="SLL1022 PROTEIN"/>
    <property type="match status" value="1"/>
</dbReference>
<dbReference type="PANTHER" id="PTHR30238">
    <property type="entry name" value="MEMBRANE BOUND PREDICTED REDOX MODULATOR"/>
    <property type="match status" value="1"/>
</dbReference>
<dbReference type="NCBIfam" id="TIGR03717">
    <property type="entry name" value="R_switched_YjbE"/>
    <property type="match status" value="1"/>
</dbReference>
<feature type="transmembrane region" description="Helical" evidence="6">
    <location>
        <begin position="148"/>
        <end position="168"/>
    </location>
</feature>
<evidence type="ECO:0000256" key="5">
    <source>
        <dbReference type="ARBA" id="ARBA00023136"/>
    </source>
</evidence>
<evidence type="ECO:0000256" key="3">
    <source>
        <dbReference type="ARBA" id="ARBA00022692"/>
    </source>
</evidence>
<name>A0A1T4THC0_9HYPH</name>
<comment type="subcellular location">
    <subcellularLocation>
        <location evidence="1">Membrane</location>
        <topology evidence="1">Multi-pass membrane protein</topology>
    </subcellularLocation>
</comment>
<keyword evidence="5 6" id="KW-0472">Membrane</keyword>
<evidence type="ECO:0000313" key="8">
    <source>
        <dbReference type="Proteomes" id="UP000190092"/>
    </source>
</evidence>
<dbReference type="AlphaFoldDB" id="A0A1T4THC0"/>
<evidence type="ECO:0000256" key="1">
    <source>
        <dbReference type="ARBA" id="ARBA00004141"/>
    </source>
</evidence>
<comment type="similarity">
    <text evidence="2">Belongs to the TerC family.</text>
</comment>
<keyword evidence="8" id="KW-1185">Reference proteome</keyword>
<keyword evidence="4 6" id="KW-1133">Transmembrane helix</keyword>
<protein>
    <submittedName>
        <fullName evidence="7">Integral membrane protein, YjbE family</fullName>
    </submittedName>
</protein>
<evidence type="ECO:0000256" key="4">
    <source>
        <dbReference type="ARBA" id="ARBA00022989"/>
    </source>
</evidence>
<dbReference type="EMBL" id="FUWJ01000018">
    <property type="protein sequence ID" value="SKA39853.1"/>
    <property type="molecule type" value="Genomic_DNA"/>
</dbReference>
<dbReference type="Proteomes" id="UP000190092">
    <property type="component" value="Unassembled WGS sequence"/>
</dbReference>
<dbReference type="Pfam" id="PF03741">
    <property type="entry name" value="TerC"/>
    <property type="match status" value="1"/>
</dbReference>
<evidence type="ECO:0000256" key="6">
    <source>
        <dbReference type="SAM" id="Phobius"/>
    </source>
</evidence>
<dbReference type="GO" id="GO:0016020">
    <property type="term" value="C:membrane"/>
    <property type="evidence" value="ECO:0007669"/>
    <property type="project" value="UniProtKB-SubCell"/>
</dbReference>
<feature type="transmembrane region" description="Helical" evidence="6">
    <location>
        <begin position="49"/>
        <end position="68"/>
    </location>
</feature>
<reference evidence="8" key="1">
    <citation type="submission" date="2017-02" db="EMBL/GenBank/DDBJ databases">
        <authorList>
            <person name="Varghese N."/>
            <person name="Submissions S."/>
        </authorList>
    </citation>
    <scope>NUCLEOTIDE SEQUENCE [LARGE SCALE GENOMIC DNA]</scope>
    <source>
        <strain evidence="8">ATCC 27094</strain>
    </source>
</reference>
<accession>A0A1T4THC0</accession>
<feature type="transmembrane region" description="Helical" evidence="6">
    <location>
        <begin position="15"/>
        <end position="37"/>
    </location>
</feature>
<feature type="transmembrane region" description="Helical" evidence="6">
    <location>
        <begin position="175"/>
        <end position="196"/>
    </location>
</feature>
<proteinExistence type="inferred from homology"/>
<gene>
    <name evidence="7" type="ORF">SAMN02745126_06265</name>
</gene>
<evidence type="ECO:0000313" key="7">
    <source>
        <dbReference type="EMBL" id="SKA39853.1"/>
    </source>
</evidence>
<evidence type="ECO:0000256" key="2">
    <source>
        <dbReference type="ARBA" id="ARBA00007511"/>
    </source>
</evidence>
<feature type="transmembrane region" description="Helical" evidence="6">
    <location>
        <begin position="74"/>
        <end position="93"/>
    </location>
</feature>
<keyword evidence="3 6" id="KW-0812">Transmembrane</keyword>
<dbReference type="InterPro" id="IPR022301">
    <property type="entry name" value="Integral_membrane_YjbE"/>
</dbReference>